<dbReference type="InterPro" id="IPR045122">
    <property type="entry name" value="Csc1-like"/>
</dbReference>
<keyword evidence="5 8" id="KW-1133">Transmembrane helix</keyword>
<proteinExistence type="inferred from homology"/>
<feature type="compositionally biased region" description="Low complexity" evidence="7">
    <location>
        <begin position="1219"/>
        <end position="1242"/>
    </location>
</feature>
<comment type="caution">
    <text evidence="12">The sequence shown here is derived from an EMBL/GenBank/DDBJ whole genome shotgun (WGS) entry which is preliminary data.</text>
</comment>
<sequence>MATLDERTYSSTFSGLKSTAITSGAVIAGGILIKEVLQRLRRYPDEDARKKEGQPVPDRGVEAWAMGYLYRARTYVAGLQTPDYSRWPLAWVVEAYKRDEQFYESHAGLDAATYIRFLRGTLFFTTFLLLTAFPVLMGINFVYAASRFDTDSIDRASITALVDNQQGLFLLPVHTTFVWLTTFAWFAALVWLGRGLLRMRRRELRQLLRDSAERRERLSETGAAQKPLDIAFSPELDPSIPDAELGWRYRTVLVRNIPPRLRSEEAIRSYFEHHLRETSPSSSTDQYPPASRDDKKPAQQSDTPLISEVVLLRRQTELNELYFTKYQEVLHQLETAHVELARNVMNWVREEVRRQELAKAGLAPPLTPWQWIKAHTTRRKGGGDVERDAREGDAELVAALRPFLDPATDLRSETLYDALATLRSKHPSILDRFQPLIRLRRFRSASVPTVDYYLAKHNLLYTLIEDQRSQKETVEAASTAFVTFARAEDARRARKELRYRPVAKISGRMTLEWKVKMAPEFRDLHWHRLVVVSLSSDLLRNSLLNALVWAVTIIWVLPISVLIGLLSLESLQQHLPSLANFLNNHSVARSLVTSLLPTALISLLNMYTPTVIGILQRQGKTLITESKWSLVTQAAYWKFLVGESVPLVHRNRVLIPAAPVNLLIIFVIGITAFSAFLNAFRQPVSVLTVLAGAFPKASTFYTSYILLQTGVHTGIELSLLGISWINHASIRKYVAPRKRTTEGVPRFFGQQSWLANHLFVTSLTLVFAILNPLIIPFSFIYFSFAVLTMKQQFAHVYYRRNFELGGRMIFRRVFRYSLDIAVLSQLVAVAFFWVLKRFACGGACIPLIPITIAFKILGTRYFDHLLDELDEAKIDIICGDGEDPEAQLSAALPSEEEERKGASVGGTLRSLAFLVTVTLPSLALQPSAKLPSQKTGQFGQRHRKWQSERALPLEKPEKGRSRASTAPDDWRRPMLELAASSEGGSEGSHVQATQEHADKVNGAVLPHSAALPETSATVQTGATPNEEKASTLVTLHAPIIRDDRPVSHLRYRNPAEVVPLSRSLWLPRNPLKPVDLGDTVDYRGRALVSSEGGKGVIGHWETVEESAEVERQSEEDEPTKPRRRSSALADDVALTLNGTERIRVAADVAARLSPKISPGLERPSAPPSPLSTRHSPVLLRHPGVPKPSPPPIPAFEPSTASPDRLAPGYPFPEPGAVQSPTSPRPSSLSIPTPSPSRLSRIRTGSTTTLPPPASPIGPSTSPTRARTNRSASLIPSIRSLSRFQTPAGPTIAQATEPSISQAEALRSELLEEERRSHLAHAKREEYRKAQERKDRGDANATAKDGWFRKLLVRHDEGAVDDDT</sequence>
<feature type="domain" description="CSC1/OSCA1-like 7TM region" evidence="9">
    <location>
        <begin position="660"/>
        <end position="832"/>
    </location>
</feature>
<keyword evidence="3" id="KW-0813">Transport</keyword>
<evidence type="ECO:0000313" key="13">
    <source>
        <dbReference type="Proteomes" id="UP000321518"/>
    </source>
</evidence>
<dbReference type="PANTHER" id="PTHR13018:SF139">
    <property type="entry name" value="PHOSPHATE METABOLISM PROTEIN 7"/>
    <property type="match status" value="1"/>
</dbReference>
<feature type="region of interest" description="Disordered" evidence="7">
    <location>
        <begin position="275"/>
        <end position="302"/>
    </location>
</feature>
<dbReference type="EMBL" id="BJWK01000016">
    <property type="protein sequence ID" value="GEM11627.1"/>
    <property type="molecule type" value="Genomic_DNA"/>
</dbReference>
<keyword evidence="6 8" id="KW-0472">Membrane</keyword>
<dbReference type="Pfam" id="PF13967">
    <property type="entry name" value="RSN1_TM"/>
    <property type="match status" value="1"/>
</dbReference>
<feature type="region of interest" description="Disordered" evidence="7">
    <location>
        <begin position="1316"/>
        <end position="1339"/>
    </location>
</feature>
<evidence type="ECO:0000259" key="9">
    <source>
        <dbReference type="Pfam" id="PF02714"/>
    </source>
</evidence>
<dbReference type="Proteomes" id="UP000321518">
    <property type="component" value="Unassembled WGS sequence"/>
</dbReference>
<feature type="transmembrane region" description="Helical" evidence="8">
    <location>
        <begin position="816"/>
        <end position="835"/>
    </location>
</feature>
<name>A0A511KMR2_RHOTO</name>
<dbReference type="OrthoDB" id="1689567at2759"/>
<comment type="subcellular location">
    <subcellularLocation>
        <location evidence="1">Membrane</location>
        <topology evidence="1">Multi-pass membrane protein</topology>
    </subcellularLocation>
</comment>
<feature type="region of interest" description="Disordered" evidence="7">
    <location>
        <begin position="1104"/>
        <end position="1128"/>
    </location>
</feature>
<dbReference type="InterPro" id="IPR003864">
    <property type="entry name" value="CSC1/OSCA1-like_7TM"/>
</dbReference>
<feature type="transmembrane region" description="Helical" evidence="8">
    <location>
        <begin position="177"/>
        <end position="197"/>
    </location>
</feature>
<protein>
    <submittedName>
        <fullName evidence="12">DUF221 domain contaning protein</fullName>
    </submittedName>
</protein>
<feature type="region of interest" description="Disordered" evidence="7">
    <location>
        <begin position="1156"/>
        <end position="1298"/>
    </location>
</feature>
<feature type="domain" description="CSC1/OSCA1-like N-terminal transmembrane" evidence="10">
    <location>
        <begin position="69"/>
        <end position="189"/>
    </location>
</feature>
<reference evidence="12 13" key="1">
    <citation type="submission" date="2019-07" db="EMBL/GenBank/DDBJ databases">
        <title>Rhodotorula toruloides NBRC10032 genome sequencing.</title>
        <authorList>
            <person name="Shida Y."/>
            <person name="Takaku H."/>
            <person name="Ogasawara W."/>
            <person name="Mori K."/>
        </authorList>
    </citation>
    <scope>NUCLEOTIDE SEQUENCE [LARGE SCALE GENOMIC DNA]</scope>
    <source>
        <strain evidence="12 13">NBRC10032</strain>
    </source>
</reference>
<feature type="domain" description="CSC1/OSCA1-like 7TM region" evidence="9">
    <location>
        <begin position="543"/>
        <end position="642"/>
    </location>
</feature>
<evidence type="ECO:0000256" key="4">
    <source>
        <dbReference type="ARBA" id="ARBA00022692"/>
    </source>
</evidence>
<feature type="transmembrane region" description="Helical" evidence="8">
    <location>
        <begin position="12"/>
        <end position="33"/>
    </location>
</feature>
<feature type="transmembrane region" description="Helical" evidence="8">
    <location>
        <begin position="543"/>
        <end position="567"/>
    </location>
</feature>
<dbReference type="InterPro" id="IPR027815">
    <property type="entry name" value="CSC1/OSCA1-like_cyt"/>
</dbReference>
<evidence type="ECO:0000256" key="6">
    <source>
        <dbReference type="ARBA" id="ARBA00023136"/>
    </source>
</evidence>
<dbReference type="PANTHER" id="PTHR13018">
    <property type="entry name" value="PROBABLE MEMBRANE PROTEIN DUF221-RELATED"/>
    <property type="match status" value="1"/>
</dbReference>
<feature type="compositionally biased region" description="Basic and acidic residues" evidence="7">
    <location>
        <begin position="945"/>
        <end position="960"/>
    </location>
</feature>
<feature type="transmembrane region" description="Helical" evidence="8">
    <location>
        <begin position="660"/>
        <end position="680"/>
    </location>
</feature>
<dbReference type="GO" id="GO:0005227">
    <property type="term" value="F:calcium-activated cation channel activity"/>
    <property type="evidence" value="ECO:0007669"/>
    <property type="project" value="InterPro"/>
</dbReference>
<comment type="similarity">
    <text evidence="2">Belongs to the CSC1 (TC 1.A.17) family.</text>
</comment>
<dbReference type="InterPro" id="IPR032880">
    <property type="entry name" value="CSC1/OSCA1-like_N"/>
</dbReference>
<evidence type="ECO:0000256" key="7">
    <source>
        <dbReference type="SAM" id="MobiDB-lite"/>
    </source>
</evidence>
<dbReference type="Pfam" id="PF14703">
    <property type="entry name" value="PHM7_cyt"/>
    <property type="match status" value="1"/>
</dbReference>
<evidence type="ECO:0000313" key="12">
    <source>
        <dbReference type="EMBL" id="GEM11627.1"/>
    </source>
</evidence>
<dbReference type="Pfam" id="PF02714">
    <property type="entry name" value="RSN1_7TM"/>
    <property type="match status" value="2"/>
</dbReference>
<keyword evidence="4 8" id="KW-0812">Transmembrane</keyword>
<organism evidence="12 13">
    <name type="scientific">Rhodotorula toruloides</name>
    <name type="common">Yeast</name>
    <name type="synonym">Rhodosporidium toruloides</name>
    <dbReference type="NCBI Taxonomy" id="5286"/>
    <lineage>
        <taxon>Eukaryota</taxon>
        <taxon>Fungi</taxon>
        <taxon>Dikarya</taxon>
        <taxon>Basidiomycota</taxon>
        <taxon>Pucciniomycotina</taxon>
        <taxon>Microbotryomycetes</taxon>
        <taxon>Sporidiobolales</taxon>
        <taxon>Sporidiobolaceae</taxon>
        <taxon>Rhodotorula</taxon>
    </lineage>
</organism>
<feature type="compositionally biased region" description="Polar residues" evidence="7">
    <location>
        <begin position="1257"/>
        <end position="1284"/>
    </location>
</feature>
<gene>
    <name evidence="12" type="ORF">Rt10032_c16g5644</name>
</gene>
<dbReference type="GO" id="GO:0005886">
    <property type="term" value="C:plasma membrane"/>
    <property type="evidence" value="ECO:0007669"/>
    <property type="project" value="TreeGrafter"/>
</dbReference>
<feature type="transmembrane region" description="Helical" evidence="8">
    <location>
        <begin position="122"/>
        <end position="145"/>
    </location>
</feature>
<evidence type="ECO:0000256" key="3">
    <source>
        <dbReference type="ARBA" id="ARBA00022448"/>
    </source>
</evidence>
<feature type="compositionally biased region" description="Acidic residues" evidence="7">
    <location>
        <begin position="1104"/>
        <end position="1117"/>
    </location>
</feature>
<feature type="compositionally biased region" description="Pro residues" evidence="7">
    <location>
        <begin position="1184"/>
        <end position="1194"/>
    </location>
</feature>
<accession>A0A511KMR2</accession>
<feature type="compositionally biased region" description="Basic and acidic residues" evidence="7">
    <location>
        <begin position="1316"/>
        <end position="1337"/>
    </location>
</feature>
<feature type="transmembrane region" description="Helical" evidence="8">
    <location>
        <begin position="758"/>
        <end position="782"/>
    </location>
</feature>
<evidence type="ECO:0000256" key="2">
    <source>
        <dbReference type="ARBA" id="ARBA00007779"/>
    </source>
</evidence>
<feature type="domain" description="CSC1/OSCA1-like cytosolic" evidence="11">
    <location>
        <begin position="413"/>
        <end position="527"/>
    </location>
</feature>
<evidence type="ECO:0000256" key="1">
    <source>
        <dbReference type="ARBA" id="ARBA00004141"/>
    </source>
</evidence>
<evidence type="ECO:0000256" key="8">
    <source>
        <dbReference type="SAM" id="Phobius"/>
    </source>
</evidence>
<feature type="region of interest" description="Disordered" evidence="7">
    <location>
        <begin position="928"/>
        <end position="973"/>
    </location>
</feature>
<evidence type="ECO:0000259" key="10">
    <source>
        <dbReference type="Pfam" id="PF13967"/>
    </source>
</evidence>
<evidence type="ECO:0000259" key="11">
    <source>
        <dbReference type="Pfam" id="PF14703"/>
    </source>
</evidence>
<evidence type="ECO:0000256" key="5">
    <source>
        <dbReference type="ARBA" id="ARBA00022989"/>
    </source>
</evidence>